<dbReference type="Proteomes" id="UP000805649">
    <property type="component" value="Unassembled WGS sequence"/>
</dbReference>
<proteinExistence type="predicted"/>
<evidence type="ECO:0000313" key="2">
    <source>
        <dbReference type="Proteomes" id="UP000805649"/>
    </source>
</evidence>
<comment type="caution">
    <text evidence="1">The sequence shown here is derived from an EMBL/GenBank/DDBJ whole genome shotgun (WGS) entry which is preliminary data.</text>
</comment>
<organism evidence="1 2">
    <name type="scientific">Colletotrichum truncatum</name>
    <name type="common">Anthracnose fungus</name>
    <name type="synonym">Colletotrichum capsici</name>
    <dbReference type="NCBI Taxonomy" id="5467"/>
    <lineage>
        <taxon>Eukaryota</taxon>
        <taxon>Fungi</taxon>
        <taxon>Dikarya</taxon>
        <taxon>Ascomycota</taxon>
        <taxon>Pezizomycotina</taxon>
        <taxon>Sordariomycetes</taxon>
        <taxon>Hypocreomycetidae</taxon>
        <taxon>Glomerellales</taxon>
        <taxon>Glomerellaceae</taxon>
        <taxon>Colletotrichum</taxon>
        <taxon>Colletotrichum truncatum species complex</taxon>
    </lineage>
</organism>
<name>A0ACC3Z6G8_COLTU</name>
<dbReference type="EMBL" id="VUJX02000003">
    <property type="protein sequence ID" value="KAL0939699.1"/>
    <property type="molecule type" value="Genomic_DNA"/>
</dbReference>
<evidence type="ECO:0000313" key="1">
    <source>
        <dbReference type="EMBL" id="KAL0939699.1"/>
    </source>
</evidence>
<protein>
    <submittedName>
        <fullName evidence="1">Fungal specific transcription factor</fullName>
    </submittedName>
</protein>
<reference evidence="1 2" key="1">
    <citation type="journal article" date="2020" name="Phytopathology">
        <title>Genome Sequence Resources of Colletotrichum truncatum, C. plurivorum, C. musicola, and C. sojae: Four Species Pathogenic to Soybean (Glycine max).</title>
        <authorList>
            <person name="Rogerio F."/>
            <person name="Boufleur T.R."/>
            <person name="Ciampi-Guillardi M."/>
            <person name="Sukno S.A."/>
            <person name="Thon M.R."/>
            <person name="Massola Junior N.S."/>
            <person name="Baroncelli R."/>
        </authorList>
    </citation>
    <scope>NUCLEOTIDE SEQUENCE [LARGE SCALE GENOMIC DNA]</scope>
    <source>
        <strain evidence="1 2">CMES1059</strain>
    </source>
</reference>
<sequence length="435" mass="48651">MSQAMFGRLADMERQVEQLQKSQGSGIPSGTTTVEQTSQTDAVTQLNPPTNSGRETANESSVHAVGACSLLSPEGAKKVDYIIGDSRFSNLIQGVLRQIRQRPGRPTLQVFDAVEHHFPPNNIAMDLVDDFLASQNHALGVFRAAEVREVLQQHIYGEPTTRVGASMCLNVIVAHSIRKRDKMQVAWDYEKYIFNALRYLPSALIEQPDPLTIGSLISLVRYFIFTGDNHIAVSLLGLTVQLVLLAGYHLKDNLSDLNAADMLHRRRLFWHAYIIDRDLMLRIGKPPIISEEFLVDLPDAQPLDGYSIFYYPGNVHVNYFRQQAELAEIQGRIWRRIYSRVDNESFSRSQLEAEIISLDTELQSWRKKLPDITQSIAEAVPSSSAGNKMKILTVLHFAYFQTVVAVGFTGGETGGETEFRSSITNNSKLVLIDGS</sequence>
<gene>
    <name evidence="1" type="ORF">CTRU02_206309</name>
</gene>
<accession>A0ACC3Z6G8</accession>
<keyword evidence="2" id="KW-1185">Reference proteome</keyword>